<dbReference type="RefSeq" id="WP_020335997.1">
    <property type="nucleotide sequence ID" value="NZ_ATFJ01000039.1"/>
</dbReference>
<dbReference type="InterPro" id="IPR001647">
    <property type="entry name" value="HTH_TetR"/>
</dbReference>
<evidence type="ECO:0000256" key="3">
    <source>
        <dbReference type="ARBA" id="ARBA00023163"/>
    </source>
</evidence>
<dbReference type="PANTHER" id="PTHR47506">
    <property type="entry name" value="TRANSCRIPTIONAL REGULATORY PROTEIN"/>
    <property type="match status" value="1"/>
</dbReference>
<dbReference type="Proteomes" id="UP000092741">
    <property type="component" value="Chromosome 2"/>
</dbReference>
<evidence type="ECO:0000313" key="7">
    <source>
        <dbReference type="Proteomes" id="UP000092741"/>
    </source>
</evidence>
<protein>
    <submittedName>
        <fullName evidence="6">TetR family transcriptional regulator</fullName>
    </submittedName>
</protein>
<dbReference type="Pfam" id="PF00440">
    <property type="entry name" value="TetR_N"/>
    <property type="match status" value="1"/>
</dbReference>
<dbReference type="SUPFAM" id="SSF48498">
    <property type="entry name" value="Tetracyclin repressor-like, C-terminal domain"/>
    <property type="match status" value="1"/>
</dbReference>
<dbReference type="InterPro" id="IPR023772">
    <property type="entry name" value="DNA-bd_HTH_TetR-type_CS"/>
</dbReference>
<dbReference type="GO" id="GO:0003677">
    <property type="term" value="F:DNA binding"/>
    <property type="evidence" value="ECO:0007669"/>
    <property type="project" value="UniProtKB-UniRule"/>
</dbReference>
<dbReference type="PROSITE" id="PS50977">
    <property type="entry name" value="HTH_TETR_2"/>
    <property type="match status" value="1"/>
</dbReference>
<dbReference type="PROSITE" id="PS01081">
    <property type="entry name" value="HTH_TETR_1"/>
    <property type="match status" value="1"/>
</dbReference>
<evidence type="ECO:0000256" key="2">
    <source>
        <dbReference type="ARBA" id="ARBA00023125"/>
    </source>
</evidence>
<keyword evidence="1" id="KW-0805">Transcription regulation</keyword>
<reference evidence="6 7" key="1">
    <citation type="submission" date="2016-07" db="EMBL/GenBank/DDBJ databases">
        <title>Developing Vibrio natriegens as a novel, fast-growing host for biotechnology.</title>
        <authorList>
            <person name="Weinstock M.T."/>
            <person name="Hesek E.D."/>
            <person name="Wilson C.M."/>
            <person name="Gibson D.G."/>
        </authorList>
    </citation>
    <scope>NUCLEOTIDE SEQUENCE [LARGE SCALE GENOMIC DNA]</scope>
    <source>
        <strain evidence="6 7">ATCC 14048</strain>
    </source>
</reference>
<dbReference type="AlphaFoldDB" id="A0AAN1CX44"/>
<dbReference type="Gene3D" id="1.10.10.60">
    <property type="entry name" value="Homeodomain-like"/>
    <property type="match status" value="1"/>
</dbReference>
<evidence type="ECO:0000259" key="5">
    <source>
        <dbReference type="PROSITE" id="PS50977"/>
    </source>
</evidence>
<keyword evidence="2 4" id="KW-0238">DNA-binding</keyword>
<dbReference type="KEGG" id="vna:PN96_21365"/>
<proteinExistence type="predicted"/>
<sequence>MRNAEFDREYVLSSAMNEFIAKGYNKTSMQDLKRATGLHPGSIYCAFENKRGLLLASLDHYTTTKSQAFEQFFNDPKQILSGFERYLHDIIEFSECENGKGCLLQKALSELDQQDEEIEAIICNMLEQWKLSIQSKLELAKQNEEIAPGTDCELLSDFLVMNIYGLRAFASTRPTEARLGQLVDKIMQSLKSCCVDGKAVA</sequence>
<gene>
    <name evidence="6" type="ORF">BA890_16860</name>
</gene>
<evidence type="ECO:0000313" key="6">
    <source>
        <dbReference type="EMBL" id="ANQ14422.1"/>
    </source>
</evidence>
<organism evidence="6 7">
    <name type="scientific">Vibrio natriegens NBRC 15636 = ATCC 14048 = DSM 759</name>
    <dbReference type="NCBI Taxonomy" id="1219067"/>
    <lineage>
        <taxon>Bacteria</taxon>
        <taxon>Pseudomonadati</taxon>
        <taxon>Pseudomonadota</taxon>
        <taxon>Gammaproteobacteria</taxon>
        <taxon>Vibrionales</taxon>
        <taxon>Vibrionaceae</taxon>
        <taxon>Vibrio</taxon>
    </lineage>
</organism>
<feature type="domain" description="HTH tetR-type" evidence="5">
    <location>
        <begin position="5"/>
        <end position="65"/>
    </location>
</feature>
<dbReference type="GeneID" id="70915394"/>
<feature type="DNA-binding region" description="H-T-H motif" evidence="4">
    <location>
        <begin position="28"/>
        <end position="47"/>
    </location>
</feature>
<evidence type="ECO:0000256" key="4">
    <source>
        <dbReference type="PROSITE-ProRule" id="PRU00335"/>
    </source>
</evidence>
<dbReference type="Gene3D" id="1.10.357.10">
    <property type="entry name" value="Tetracycline Repressor, domain 2"/>
    <property type="match status" value="1"/>
</dbReference>
<keyword evidence="3" id="KW-0804">Transcription</keyword>
<dbReference type="PANTHER" id="PTHR47506:SF8">
    <property type="entry name" value="REPRESSOR OF PUTATIVE XENOBIOTIC REDUCTASE TETR FAMILY-RELATED"/>
    <property type="match status" value="1"/>
</dbReference>
<dbReference type="InterPro" id="IPR011075">
    <property type="entry name" value="TetR_C"/>
</dbReference>
<dbReference type="InterPro" id="IPR036271">
    <property type="entry name" value="Tet_transcr_reg_TetR-rel_C_sf"/>
</dbReference>
<dbReference type="SUPFAM" id="SSF46689">
    <property type="entry name" value="Homeodomain-like"/>
    <property type="match status" value="1"/>
</dbReference>
<dbReference type="EMBL" id="CP016346">
    <property type="protein sequence ID" value="ANQ14422.1"/>
    <property type="molecule type" value="Genomic_DNA"/>
</dbReference>
<keyword evidence="7" id="KW-1185">Reference proteome</keyword>
<dbReference type="InterPro" id="IPR009057">
    <property type="entry name" value="Homeodomain-like_sf"/>
</dbReference>
<accession>A0AAN1CX44</accession>
<evidence type="ECO:0000256" key="1">
    <source>
        <dbReference type="ARBA" id="ARBA00023015"/>
    </source>
</evidence>
<dbReference type="Pfam" id="PF16925">
    <property type="entry name" value="TetR_C_13"/>
    <property type="match status" value="1"/>
</dbReference>
<name>A0AAN1CX44_VIBNA</name>